<name>A0A4S3MTI5_9RHOB</name>
<dbReference type="SMART" id="SM00849">
    <property type="entry name" value="Lactamase_B"/>
    <property type="match status" value="1"/>
</dbReference>
<dbReference type="Proteomes" id="UP000309450">
    <property type="component" value="Unassembled WGS sequence"/>
</dbReference>
<dbReference type="PANTHER" id="PTHR23131:SF0">
    <property type="entry name" value="ENDORIBONUCLEASE LACTB2"/>
    <property type="match status" value="1"/>
</dbReference>
<dbReference type="OrthoDB" id="9788263at2"/>
<accession>A0A4S3MTI5</accession>
<sequence length="272" mass="28505">MTHWGTNTFLLGEGGVIVIDPGPDSPAHLAALLAALEPGEEVAAIVVTHAHLDHSPLARALKEATGAPVLAFGGASAGRSPVMRRLAEAGLAGGGEGVDAAFHPDRSLADGETVAAGGVRIEALHTPGHFAGHLCLAWGDRLFSGDHVMGWASSLVSPPDGDMGAFMRSLDRLATRGWRRFYPAHGAPVDDPAARIAELIRHRRAREAALLTALAKGPATVEALATQVYADTPAPLMPAARRNALAHLIDLWERNLVQADPELSLDARFSLI</sequence>
<dbReference type="PANTHER" id="PTHR23131">
    <property type="entry name" value="ENDORIBONUCLEASE LACTB2"/>
    <property type="match status" value="1"/>
</dbReference>
<dbReference type="Gene3D" id="3.60.15.10">
    <property type="entry name" value="Ribonuclease Z/Hydroxyacylglutathione hydrolase-like"/>
    <property type="match status" value="1"/>
</dbReference>
<dbReference type="GO" id="GO:0016787">
    <property type="term" value="F:hydrolase activity"/>
    <property type="evidence" value="ECO:0007669"/>
    <property type="project" value="UniProtKB-KW"/>
</dbReference>
<dbReference type="CDD" id="cd16278">
    <property type="entry name" value="metallo-hydrolase-like_MBL-fold"/>
    <property type="match status" value="1"/>
</dbReference>
<evidence type="ECO:0000313" key="3">
    <source>
        <dbReference type="Proteomes" id="UP000309450"/>
    </source>
</evidence>
<dbReference type="InterPro" id="IPR050662">
    <property type="entry name" value="Sec-metab_biosynth-thioest"/>
</dbReference>
<dbReference type="InterPro" id="IPR036866">
    <property type="entry name" value="RibonucZ/Hydroxyglut_hydro"/>
</dbReference>
<dbReference type="SUPFAM" id="SSF56281">
    <property type="entry name" value="Metallo-hydrolase/oxidoreductase"/>
    <property type="match status" value="1"/>
</dbReference>
<dbReference type="EMBL" id="SSND01000001">
    <property type="protein sequence ID" value="THD85837.1"/>
    <property type="molecule type" value="Genomic_DNA"/>
</dbReference>
<dbReference type="InterPro" id="IPR001279">
    <property type="entry name" value="Metallo-B-lactamas"/>
</dbReference>
<dbReference type="InterPro" id="IPR041516">
    <property type="entry name" value="LACTB2_WH"/>
</dbReference>
<organism evidence="2 3">
    <name type="scientific">Aliigemmobacter aestuarii</name>
    <dbReference type="NCBI Taxonomy" id="1445661"/>
    <lineage>
        <taxon>Bacteria</taxon>
        <taxon>Pseudomonadati</taxon>
        <taxon>Pseudomonadota</taxon>
        <taxon>Alphaproteobacteria</taxon>
        <taxon>Rhodobacterales</taxon>
        <taxon>Paracoccaceae</taxon>
        <taxon>Aliigemmobacter</taxon>
    </lineage>
</organism>
<proteinExistence type="predicted"/>
<dbReference type="InterPro" id="IPR036388">
    <property type="entry name" value="WH-like_DNA-bd_sf"/>
</dbReference>
<dbReference type="AlphaFoldDB" id="A0A4S3MTI5"/>
<dbReference type="Pfam" id="PF17778">
    <property type="entry name" value="WHD_BLACT"/>
    <property type="match status" value="1"/>
</dbReference>
<evidence type="ECO:0000313" key="2">
    <source>
        <dbReference type="EMBL" id="THD85837.1"/>
    </source>
</evidence>
<keyword evidence="2" id="KW-0378">Hydrolase</keyword>
<feature type="domain" description="Metallo-beta-lactamase" evidence="1">
    <location>
        <begin position="5"/>
        <end position="185"/>
    </location>
</feature>
<gene>
    <name evidence="2" type="ORF">E7811_03155</name>
</gene>
<dbReference type="Pfam" id="PF00753">
    <property type="entry name" value="Lactamase_B"/>
    <property type="match status" value="1"/>
</dbReference>
<evidence type="ECO:0000259" key="1">
    <source>
        <dbReference type="SMART" id="SM00849"/>
    </source>
</evidence>
<keyword evidence="3" id="KW-1185">Reference proteome</keyword>
<comment type="caution">
    <text evidence="2">The sequence shown here is derived from an EMBL/GenBank/DDBJ whole genome shotgun (WGS) entry which is preliminary data.</text>
</comment>
<reference evidence="2 3" key="1">
    <citation type="submission" date="2019-04" db="EMBL/GenBank/DDBJ databases">
        <title>Draft genome sequence of Gemmobacter aestuarii sp. nov.</title>
        <authorList>
            <person name="Hameed A."/>
            <person name="Lin S.-Y."/>
            <person name="Shahina M."/>
            <person name="Lai W.-A."/>
            <person name="Young C.-C."/>
        </authorList>
    </citation>
    <scope>NUCLEOTIDE SEQUENCE [LARGE SCALE GENOMIC DNA]</scope>
    <source>
        <strain evidence="2 3">CC-PW-75</strain>
    </source>
</reference>
<dbReference type="Gene3D" id="1.10.10.10">
    <property type="entry name" value="Winged helix-like DNA-binding domain superfamily/Winged helix DNA-binding domain"/>
    <property type="match status" value="1"/>
</dbReference>
<protein>
    <submittedName>
        <fullName evidence="2">MBL fold metallo-hydrolase</fullName>
    </submittedName>
</protein>